<accession>A4UX69</accession>
<feature type="signal peptide" evidence="10">
    <location>
        <begin position="1"/>
        <end position="17"/>
    </location>
</feature>
<organism evidence="12">
    <name type="scientific">uncultured symbiotic protist of Cryptocercus punctulatus</name>
    <dbReference type="NCBI Taxonomy" id="403662"/>
    <lineage>
        <taxon>Eukaryota</taxon>
        <taxon>environmental samples</taxon>
    </lineage>
</organism>
<evidence type="ECO:0000256" key="5">
    <source>
        <dbReference type="ARBA" id="ARBA00023001"/>
    </source>
</evidence>
<evidence type="ECO:0000256" key="1">
    <source>
        <dbReference type="ARBA" id="ARBA00000966"/>
    </source>
</evidence>
<keyword evidence="5" id="KW-0136">Cellulose degradation</keyword>
<feature type="active site" description="Nucleophile" evidence="9">
    <location>
        <position position="33"/>
    </location>
</feature>
<dbReference type="AlphaFoldDB" id="A4UX69"/>
<protein>
    <recommendedName>
        <fullName evidence="3 9">Cellulase</fullName>
        <ecNumber evidence="3 9">3.2.1.4</ecNumber>
    </recommendedName>
</protein>
<sequence length="225" mass="23343">MLSLFFILSIKDISVQVKPNAVSGDGRTTRYWDCCKPSCGWDGKATVSAPVASCDKNGAKLATSTKSGCDGGTAYMCSNQVPRAVNSSFAYGFAAASISGYQEAQSCCTCILLTFKDTAASGQKLLVQVTNTGGDLGSNQFDLAIPGGGLGIFTDGCPAEFGSWNGGSQYGGVSSASQCSQLPSALQSGCQFRFDWLKGADNPSVSFTEVTCPSELTSITGCTRR</sequence>
<evidence type="ECO:0000256" key="9">
    <source>
        <dbReference type="PROSITE-ProRule" id="PRU10069"/>
    </source>
</evidence>
<dbReference type="CAZy" id="GH45">
    <property type="family name" value="Glycoside Hydrolase Family 45"/>
</dbReference>
<feature type="chain" id="PRO_5002674859" description="Cellulase" evidence="10">
    <location>
        <begin position="18"/>
        <end position="225"/>
    </location>
</feature>
<dbReference type="PANTHER" id="PTHR39730">
    <property type="entry name" value="ENDOGLUCANASE 1"/>
    <property type="match status" value="1"/>
</dbReference>
<dbReference type="Pfam" id="PF02015">
    <property type="entry name" value="Glyco_hydro_45"/>
    <property type="match status" value="1"/>
</dbReference>
<dbReference type="EMBL" id="AB274720">
    <property type="protein sequence ID" value="BAF57479.1"/>
    <property type="molecule type" value="mRNA"/>
</dbReference>
<evidence type="ECO:0000256" key="2">
    <source>
        <dbReference type="ARBA" id="ARBA00007793"/>
    </source>
</evidence>
<keyword evidence="4 12" id="KW-0378">Hydrolase</keyword>
<evidence type="ECO:0000256" key="8">
    <source>
        <dbReference type="ARBA" id="ARBA00023326"/>
    </source>
</evidence>
<dbReference type="InterPro" id="IPR052288">
    <property type="entry name" value="GH45_Enzymes"/>
</dbReference>
<dbReference type="InterPro" id="IPR000334">
    <property type="entry name" value="Glyco_hydro_45"/>
</dbReference>
<dbReference type="PROSITE" id="PS01140">
    <property type="entry name" value="GLYCOSYL_HYDROL_F45"/>
    <property type="match status" value="1"/>
</dbReference>
<evidence type="ECO:0000313" key="12">
    <source>
        <dbReference type="EMBL" id="BAF57479.1"/>
    </source>
</evidence>
<evidence type="ECO:0000256" key="10">
    <source>
        <dbReference type="SAM" id="SignalP"/>
    </source>
</evidence>
<evidence type="ECO:0000256" key="6">
    <source>
        <dbReference type="ARBA" id="ARBA00023277"/>
    </source>
</evidence>
<feature type="domain" description="Glycosyl hydrolases family 45 active site" evidence="11">
    <location>
        <begin position="28"/>
        <end position="39"/>
    </location>
</feature>
<dbReference type="GO" id="GO:0008810">
    <property type="term" value="F:cellulase activity"/>
    <property type="evidence" value="ECO:0007669"/>
    <property type="project" value="UniProtKB-EC"/>
</dbReference>
<keyword evidence="8" id="KW-0624">Polysaccharide degradation</keyword>
<dbReference type="SUPFAM" id="SSF50685">
    <property type="entry name" value="Barwin-like endoglucanases"/>
    <property type="match status" value="1"/>
</dbReference>
<keyword evidence="7" id="KW-0326">Glycosidase</keyword>
<evidence type="ECO:0000256" key="7">
    <source>
        <dbReference type="ARBA" id="ARBA00023295"/>
    </source>
</evidence>
<dbReference type="PANTHER" id="PTHR39730:SF1">
    <property type="entry name" value="ENDOGLUCANASE 1"/>
    <property type="match status" value="1"/>
</dbReference>
<evidence type="ECO:0000256" key="3">
    <source>
        <dbReference type="ARBA" id="ARBA00012601"/>
    </source>
</evidence>
<name>A4UX69_9EUKA</name>
<reference evidence="12" key="1">
    <citation type="journal article" date="2010" name="PLoS ONE">
        <title>Phylogenetic analysis of cellulolytic enzyme genes from representative lineages of termites and a related cockroach.</title>
        <authorList>
            <person name="Todaka N."/>
            <person name="Inoue T."/>
            <person name="Saita K."/>
            <person name="Ohkuma M."/>
            <person name="Nalepa C.A."/>
            <person name="Lenz M."/>
            <person name="Kudo T."/>
            <person name="Moriya S."/>
        </authorList>
    </citation>
    <scope>NUCLEOTIDE SEQUENCE</scope>
</reference>
<dbReference type="Gene3D" id="2.40.40.10">
    <property type="entry name" value="RlpA-like domain"/>
    <property type="match status" value="1"/>
</dbReference>
<keyword evidence="6" id="KW-0119">Carbohydrate metabolism</keyword>
<comment type="similarity">
    <text evidence="2">Belongs to the glycosyl hydrolase 45 (cellulase K) family.</text>
</comment>
<dbReference type="SMR" id="A4UX69"/>
<evidence type="ECO:0000256" key="4">
    <source>
        <dbReference type="ARBA" id="ARBA00022801"/>
    </source>
</evidence>
<dbReference type="GO" id="GO:0030245">
    <property type="term" value="P:cellulose catabolic process"/>
    <property type="evidence" value="ECO:0007669"/>
    <property type="project" value="UniProtKB-KW"/>
</dbReference>
<comment type="catalytic activity">
    <reaction evidence="1 9">
        <text>Endohydrolysis of (1-&gt;4)-beta-D-glucosidic linkages in cellulose, lichenin and cereal beta-D-glucans.</text>
        <dbReference type="EC" id="3.2.1.4"/>
    </reaction>
</comment>
<evidence type="ECO:0000259" key="11">
    <source>
        <dbReference type="PROSITE" id="PS01140"/>
    </source>
</evidence>
<keyword evidence="10" id="KW-0732">Signal</keyword>
<proteinExistence type="evidence at transcript level"/>
<dbReference type="EC" id="3.2.1.4" evidence="3 9"/>
<dbReference type="InterPro" id="IPR036908">
    <property type="entry name" value="RlpA-like_sf"/>
</dbReference>